<dbReference type="InterPro" id="IPR038595">
    <property type="entry name" value="LOR_sf"/>
</dbReference>
<dbReference type="OrthoDB" id="680369at2759"/>
<evidence type="ECO:0000313" key="2">
    <source>
        <dbReference type="EMBL" id="MQL82491.1"/>
    </source>
</evidence>
<dbReference type="EMBL" id="NMUH01000634">
    <property type="protein sequence ID" value="MQL82491.1"/>
    <property type="molecule type" value="Genomic_DNA"/>
</dbReference>
<accession>A0A843UGG2</accession>
<dbReference type="Proteomes" id="UP000652761">
    <property type="component" value="Unassembled WGS sequence"/>
</dbReference>
<gene>
    <name evidence="2" type="ORF">Taro_014949</name>
</gene>
<comment type="similarity">
    <text evidence="1">Belongs to the LOR family.</text>
</comment>
<reference evidence="2" key="1">
    <citation type="submission" date="2017-07" db="EMBL/GenBank/DDBJ databases">
        <title>Taro Niue Genome Assembly and Annotation.</title>
        <authorList>
            <person name="Atibalentja N."/>
            <person name="Keating K."/>
            <person name="Fields C.J."/>
        </authorList>
    </citation>
    <scope>NUCLEOTIDE SEQUENCE</scope>
    <source>
        <strain evidence="2">Niue_2</strain>
        <tissue evidence="2">Leaf</tissue>
    </source>
</reference>
<protein>
    <recommendedName>
        <fullName evidence="4">Protein LURP-one-related 5-like</fullName>
    </recommendedName>
</protein>
<organism evidence="2 3">
    <name type="scientific">Colocasia esculenta</name>
    <name type="common">Wild taro</name>
    <name type="synonym">Arum esculentum</name>
    <dbReference type="NCBI Taxonomy" id="4460"/>
    <lineage>
        <taxon>Eukaryota</taxon>
        <taxon>Viridiplantae</taxon>
        <taxon>Streptophyta</taxon>
        <taxon>Embryophyta</taxon>
        <taxon>Tracheophyta</taxon>
        <taxon>Spermatophyta</taxon>
        <taxon>Magnoliopsida</taxon>
        <taxon>Liliopsida</taxon>
        <taxon>Araceae</taxon>
        <taxon>Aroideae</taxon>
        <taxon>Colocasieae</taxon>
        <taxon>Colocasia</taxon>
    </lineage>
</organism>
<dbReference type="Gene3D" id="2.40.160.200">
    <property type="entry name" value="LURP1-related"/>
    <property type="match status" value="1"/>
</dbReference>
<dbReference type="Pfam" id="PF04525">
    <property type="entry name" value="LOR"/>
    <property type="match status" value="1"/>
</dbReference>
<dbReference type="AlphaFoldDB" id="A0A843UGG2"/>
<dbReference type="PANTHER" id="PTHR31087:SF95">
    <property type="entry name" value="EXPRESSED PROTEIN"/>
    <property type="match status" value="1"/>
</dbReference>
<name>A0A843UGG2_COLES</name>
<keyword evidence="3" id="KW-1185">Reference proteome</keyword>
<proteinExistence type="inferred from homology"/>
<dbReference type="InterPro" id="IPR007612">
    <property type="entry name" value="LOR"/>
</dbReference>
<comment type="caution">
    <text evidence="2">The sequence shown here is derived from an EMBL/GenBank/DDBJ whole genome shotgun (WGS) entry which is preliminary data.</text>
</comment>
<dbReference type="SUPFAM" id="SSF54518">
    <property type="entry name" value="Tubby C-terminal domain-like"/>
    <property type="match status" value="1"/>
</dbReference>
<sequence length="272" mass="29769">MASPTPAKELRTPQYSLDGLSPCVVAFNHSSHPWNWCCLLRKVIITEDMYRIHPSDGKPQRGRASVSGADKGGCPSVWTVWKKSSMAFQGTDGFSIFDGDGRLAFRVDNYSRRSKCVAGDVVLMDGAGTALLTLRPQILSMHDQWNCLEGDGGSRHRPTAHVFSMRKRSIFQNSDEAEVFMGGPASQSPTPDYQVDGCFRRRCCRVLSGSTGEVVAEITRKMATNSVVLGDDVFCLAIRPGAAADVNLVMAFVVVMDRICQKPHVPKMCSSC</sequence>
<evidence type="ECO:0000313" key="3">
    <source>
        <dbReference type="Proteomes" id="UP000652761"/>
    </source>
</evidence>
<evidence type="ECO:0000256" key="1">
    <source>
        <dbReference type="ARBA" id="ARBA00005437"/>
    </source>
</evidence>
<dbReference type="InterPro" id="IPR025659">
    <property type="entry name" value="Tubby-like_C"/>
</dbReference>
<evidence type="ECO:0008006" key="4">
    <source>
        <dbReference type="Google" id="ProtNLM"/>
    </source>
</evidence>
<dbReference type="PANTHER" id="PTHR31087">
    <property type="match status" value="1"/>
</dbReference>